<evidence type="ECO:0000313" key="8">
    <source>
        <dbReference type="EMBL" id="UWP58846.1"/>
    </source>
</evidence>
<dbReference type="InterPro" id="IPR051449">
    <property type="entry name" value="ABC-2_transporter_component"/>
</dbReference>
<evidence type="ECO:0000256" key="3">
    <source>
        <dbReference type="ARBA" id="ARBA00022692"/>
    </source>
</evidence>
<reference evidence="8" key="1">
    <citation type="journal article" date="2022" name="Cell">
        <title>Design, construction, and in vivo augmentation of a complex gut microbiome.</title>
        <authorList>
            <person name="Cheng A.G."/>
            <person name="Ho P.Y."/>
            <person name="Aranda-Diaz A."/>
            <person name="Jain S."/>
            <person name="Yu F.B."/>
            <person name="Meng X."/>
            <person name="Wang M."/>
            <person name="Iakiviak M."/>
            <person name="Nagashima K."/>
            <person name="Zhao A."/>
            <person name="Murugkar P."/>
            <person name="Patil A."/>
            <person name="Atabakhsh K."/>
            <person name="Weakley A."/>
            <person name="Yan J."/>
            <person name="Brumbaugh A.R."/>
            <person name="Higginbottom S."/>
            <person name="Dimas A."/>
            <person name="Shiver A.L."/>
            <person name="Deutschbauer A."/>
            <person name="Neff N."/>
            <person name="Sonnenburg J.L."/>
            <person name="Huang K.C."/>
            <person name="Fischbach M.A."/>
        </authorList>
    </citation>
    <scope>NUCLEOTIDE SEQUENCE</scope>
    <source>
        <strain evidence="8">DSM 19829</strain>
    </source>
</reference>
<evidence type="ECO:0000256" key="1">
    <source>
        <dbReference type="ARBA" id="ARBA00004651"/>
    </source>
</evidence>
<feature type="domain" description="ABC-2 type transporter transmembrane" evidence="7">
    <location>
        <begin position="21"/>
        <end position="375"/>
    </location>
</feature>
<dbReference type="Proteomes" id="UP001060164">
    <property type="component" value="Chromosome"/>
</dbReference>
<feature type="transmembrane region" description="Helical" evidence="6">
    <location>
        <begin position="18"/>
        <end position="36"/>
    </location>
</feature>
<organism evidence="8 9">
    <name type="scientific">Ruminococcus gauvreauii</name>
    <dbReference type="NCBI Taxonomy" id="438033"/>
    <lineage>
        <taxon>Bacteria</taxon>
        <taxon>Bacillati</taxon>
        <taxon>Bacillota</taxon>
        <taxon>Clostridia</taxon>
        <taxon>Eubacteriales</taxon>
        <taxon>Oscillospiraceae</taxon>
        <taxon>Ruminococcus</taxon>
    </lineage>
</organism>
<sequence>MTVFKGFLKIIKSNRHIIIMYIVIFMTISVMSQKFLGETEQEGFEASRLDVAVIDKDGGIVAGKFKEFLALYHDVKEVPDDRDMIQEEMFNRNLDYVAVIPENFEEACLGQQGPVETIRLPDSNKAFYADQQINTFLNDMRVMTDSGFSAGEAADEILRISGEKVQVTMLDQDGHGGQKPPYVFMFQYMPYIMLAVLCYCMSYVLIAFRKKEVRSRMLCSAVSVRSQNMQMILGTALFGIVFWVLCLLMTLALNGMDFLQDGHALLYMLNSFLMMLVALSMAYLLGICCKSDITVNAVVNVAALGMSFLCGVFVPLEVIGVQVRRVAQFLPVYWYEYIHQVISSHAVLNEGMKTDILKGVGIQLAFAAAFLCIAVMLDKYRGQTAKS</sequence>
<feature type="transmembrane region" description="Helical" evidence="6">
    <location>
        <begin position="297"/>
        <end position="316"/>
    </location>
</feature>
<keyword evidence="9" id="KW-1185">Reference proteome</keyword>
<evidence type="ECO:0000256" key="6">
    <source>
        <dbReference type="SAM" id="Phobius"/>
    </source>
</evidence>
<feature type="transmembrane region" description="Helical" evidence="6">
    <location>
        <begin position="356"/>
        <end position="377"/>
    </location>
</feature>
<dbReference type="EMBL" id="CP102290">
    <property type="protein sequence ID" value="UWP58846.1"/>
    <property type="molecule type" value="Genomic_DNA"/>
</dbReference>
<keyword evidence="2" id="KW-1003">Cell membrane</keyword>
<feature type="transmembrane region" description="Helical" evidence="6">
    <location>
        <begin position="265"/>
        <end position="285"/>
    </location>
</feature>
<dbReference type="Gene3D" id="3.40.1710.10">
    <property type="entry name" value="abc type-2 transporter like domain"/>
    <property type="match status" value="1"/>
</dbReference>
<dbReference type="InterPro" id="IPR013525">
    <property type="entry name" value="ABC2_TM"/>
</dbReference>
<evidence type="ECO:0000256" key="4">
    <source>
        <dbReference type="ARBA" id="ARBA00022989"/>
    </source>
</evidence>
<comment type="subcellular location">
    <subcellularLocation>
        <location evidence="1">Cell membrane</location>
        <topology evidence="1">Multi-pass membrane protein</topology>
    </subcellularLocation>
</comment>
<proteinExistence type="predicted"/>
<dbReference type="Pfam" id="PF12698">
    <property type="entry name" value="ABC2_membrane_3"/>
    <property type="match status" value="1"/>
</dbReference>
<protein>
    <submittedName>
        <fullName evidence="8">ABC transporter permease</fullName>
    </submittedName>
</protein>
<name>A0ABY5VFB6_9FIRM</name>
<gene>
    <name evidence="8" type="ORF">NQ502_15945</name>
</gene>
<feature type="transmembrane region" description="Helical" evidence="6">
    <location>
        <begin position="229"/>
        <end position="253"/>
    </location>
</feature>
<dbReference type="PANTHER" id="PTHR30294:SF29">
    <property type="entry name" value="MULTIDRUG ABC TRANSPORTER PERMEASE YBHS-RELATED"/>
    <property type="match status" value="1"/>
</dbReference>
<keyword evidence="4 6" id="KW-1133">Transmembrane helix</keyword>
<evidence type="ECO:0000313" key="9">
    <source>
        <dbReference type="Proteomes" id="UP001060164"/>
    </source>
</evidence>
<dbReference type="PANTHER" id="PTHR30294">
    <property type="entry name" value="MEMBRANE COMPONENT OF ABC TRANSPORTER YHHJ-RELATED"/>
    <property type="match status" value="1"/>
</dbReference>
<dbReference type="RefSeq" id="WP_028527400.1">
    <property type="nucleotide sequence ID" value="NZ_CABLBR010000001.1"/>
</dbReference>
<keyword evidence="3 6" id="KW-0812">Transmembrane</keyword>
<evidence type="ECO:0000256" key="5">
    <source>
        <dbReference type="ARBA" id="ARBA00023136"/>
    </source>
</evidence>
<feature type="transmembrane region" description="Helical" evidence="6">
    <location>
        <begin position="188"/>
        <end position="208"/>
    </location>
</feature>
<evidence type="ECO:0000256" key="2">
    <source>
        <dbReference type="ARBA" id="ARBA00022475"/>
    </source>
</evidence>
<evidence type="ECO:0000259" key="7">
    <source>
        <dbReference type="Pfam" id="PF12698"/>
    </source>
</evidence>
<accession>A0ABY5VFB6</accession>
<keyword evidence="5 6" id="KW-0472">Membrane</keyword>